<dbReference type="InterPro" id="IPR016097">
    <property type="entry name" value="DUF695"/>
</dbReference>
<dbReference type="AlphaFoldDB" id="C5CL00"/>
<protein>
    <recommendedName>
        <fullName evidence="1">DUF695 domain-containing protein</fullName>
    </recommendedName>
</protein>
<dbReference type="KEGG" id="vap:Vapar_4544"/>
<name>C5CL00_VARPS</name>
<evidence type="ECO:0000259" key="1">
    <source>
        <dbReference type="Pfam" id="PF05117"/>
    </source>
</evidence>
<accession>C5CL00</accession>
<dbReference type="Pfam" id="PF05117">
    <property type="entry name" value="DUF695"/>
    <property type="match status" value="1"/>
</dbReference>
<gene>
    <name evidence="2" type="ordered locus">Vapar_4544</name>
</gene>
<reference evidence="2" key="1">
    <citation type="submission" date="2009-06" db="EMBL/GenBank/DDBJ databases">
        <title>Complete sequence of chromosome 1 of Variovorax paradoxus S110.</title>
        <authorList>
            <consortium name="US DOE Joint Genome Institute"/>
            <person name="Lucas S."/>
            <person name="Copeland A."/>
            <person name="Lapidus A."/>
            <person name="Glavina del Rio T."/>
            <person name="Tice H."/>
            <person name="Bruce D."/>
            <person name="Goodwin L."/>
            <person name="Pitluck S."/>
            <person name="Chertkov O."/>
            <person name="Brettin T."/>
            <person name="Detter J.C."/>
            <person name="Han C."/>
            <person name="Larimer F."/>
            <person name="Land M."/>
            <person name="Hauser L."/>
            <person name="Kyrpides N."/>
            <person name="Ovchinnikova G."/>
            <person name="Orwin P."/>
            <person name="Leadbetter J.R."/>
            <person name="Spain J.C."/>
            <person name="Han J.I."/>
        </authorList>
    </citation>
    <scope>NUCLEOTIDE SEQUENCE</scope>
    <source>
        <strain evidence="2">S110</strain>
    </source>
</reference>
<evidence type="ECO:0000313" key="2">
    <source>
        <dbReference type="EMBL" id="ACS21151.1"/>
    </source>
</evidence>
<sequence>MVYRFADRLSPGLKRSNQPERVTITWRYIGNNGLPATSERKSMDALEDVINGLGPNTATLVFVSTGNNRRQWVYYAESASSFVGAVRNVQSKASAVPLEFETAPDPSWTFHDSFVRSIRR</sequence>
<organism evidence="2">
    <name type="scientific">Variovorax paradoxus (strain S110)</name>
    <dbReference type="NCBI Taxonomy" id="543728"/>
    <lineage>
        <taxon>Bacteria</taxon>
        <taxon>Pseudomonadati</taxon>
        <taxon>Pseudomonadota</taxon>
        <taxon>Betaproteobacteria</taxon>
        <taxon>Burkholderiales</taxon>
        <taxon>Comamonadaceae</taxon>
        <taxon>Variovorax</taxon>
    </lineage>
</organism>
<feature type="domain" description="DUF695" evidence="1">
    <location>
        <begin position="18"/>
        <end position="114"/>
    </location>
</feature>
<proteinExistence type="predicted"/>
<dbReference type="HOGENOM" id="CLU_134351_0_0_4"/>
<dbReference type="EMBL" id="CP001635">
    <property type="protein sequence ID" value="ACS21151.1"/>
    <property type="molecule type" value="Genomic_DNA"/>
</dbReference>